<dbReference type="AlphaFoldDB" id="A0A1I5UVM2"/>
<dbReference type="InterPro" id="IPR027051">
    <property type="entry name" value="XdhC_Rossmann_dom"/>
</dbReference>
<evidence type="ECO:0000259" key="1">
    <source>
        <dbReference type="Pfam" id="PF02625"/>
    </source>
</evidence>
<feature type="domain" description="XdhC Rossmann" evidence="2">
    <location>
        <begin position="210"/>
        <end position="348"/>
    </location>
</feature>
<evidence type="ECO:0000259" key="2">
    <source>
        <dbReference type="Pfam" id="PF13478"/>
    </source>
</evidence>
<organism evidence="3 4">
    <name type="scientific">Pseudarcicella hirudinis</name>
    <dbReference type="NCBI Taxonomy" id="1079859"/>
    <lineage>
        <taxon>Bacteria</taxon>
        <taxon>Pseudomonadati</taxon>
        <taxon>Bacteroidota</taxon>
        <taxon>Cytophagia</taxon>
        <taxon>Cytophagales</taxon>
        <taxon>Flectobacillaceae</taxon>
        <taxon>Pseudarcicella</taxon>
    </lineage>
</organism>
<dbReference type="PANTHER" id="PTHR30388:SF6">
    <property type="entry name" value="XANTHINE DEHYDROGENASE SUBUNIT A-RELATED"/>
    <property type="match status" value="1"/>
</dbReference>
<dbReference type="OrthoDB" id="9773039at2"/>
<dbReference type="InterPro" id="IPR052698">
    <property type="entry name" value="MoCofactor_Util/Proc"/>
</dbReference>
<dbReference type="Pfam" id="PF02625">
    <property type="entry name" value="XdhC_CoxI"/>
    <property type="match status" value="1"/>
</dbReference>
<reference evidence="3 4" key="1">
    <citation type="submission" date="2016-10" db="EMBL/GenBank/DDBJ databases">
        <authorList>
            <person name="de Groot N.N."/>
        </authorList>
    </citation>
    <scope>NUCLEOTIDE SEQUENCE [LARGE SCALE GENOMIC DNA]</scope>
    <source>
        <strain evidence="4">E92,LMG 26720,CCM 7988</strain>
    </source>
</reference>
<dbReference type="PANTHER" id="PTHR30388">
    <property type="entry name" value="ALDEHYDE OXIDOREDUCTASE MOLYBDENUM COFACTOR ASSEMBLY PROTEIN"/>
    <property type="match status" value="1"/>
</dbReference>
<sequence length="369" mass="40924">MKEIKSIIEAYQKIDFSNNKAALATVVRVEGSSYRRAGARMLVSDSGEWIGGISGGCLEGDALKKARLAMINGKASLVTYDTRDDDPYQIGVGLGCNGIIDVLLNPLDVENPNNAVSILKDCQNSRTPNTILTVTSLKGEVPGVSLGDSFHFNNEQGLSEIFTEDELKNPLLAEIRHCQSTGKSQIRDFTLSDGTQLSIFIEIILPQIHLILFGGNYDIYPFVRLAREVGWKVSVVCNPLKVHRMLFELADAVLPKDASIETDDYTVAVLMAHDYETDLRNLKYLLKGNIPYIGMLGPRKRTDKMFAALAEENNPVKEEDEERIFSPVGLDIGASTPEEIAISIIAEIRMHFANREGGRLKYRNKPIYE</sequence>
<dbReference type="RefSeq" id="WP_092017923.1">
    <property type="nucleotide sequence ID" value="NZ_FOXH01000008.1"/>
</dbReference>
<protein>
    <submittedName>
        <fullName evidence="3">XdhC and CoxI family protein</fullName>
    </submittedName>
</protein>
<keyword evidence="4" id="KW-1185">Reference proteome</keyword>
<accession>A0A1I5UVM2</accession>
<evidence type="ECO:0000313" key="3">
    <source>
        <dbReference type="EMBL" id="SFP99293.1"/>
    </source>
</evidence>
<dbReference type="Pfam" id="PF13478">
    <property type="entry name" value="XdhC_C"/>
    <property type="match status" value="1"/>
</dbReference>
<feature type="domain" description="XdhC- CoxI" evidence="1">
    <location>
        <begin position="18"/>
        <end position="81"/>
    </location>
</feature>
<dbReference type="Gene3D" id="3.40.50.720">
    <property type="entry name" value="NAD(P)-binding Rossmann-like Domain"/>
    <property type="match status" value="1"/>
</dbReference>
<name>A0A1I5UVM2_9BACT</name>
<gene>
    <name evidence="3" type="ORF">SAMN04515674_10879</name>
</gene>
<dbReference type="EMBL" id="FOXH01000008">
    <property type="protein sequence ID" value="SFP99293.1"/>
    <property type="molecule type" value="Genomic_DNA"/>
</dbReference>
<evidence type="ECO:0000313" key="4">
    <source>
        <dbReference type="Proteomes" id="UP000199306"/>
    </source>
</evidence>
<proteinExistence type="predicted"/>
<dbReference type="InterPro" id="IPR003777">
    <property type="entry name" value="XdhC_CoxI"/>
</dbReference>
<dbReference type="Proteomes" id="UP000199306">
    <property type="component" value="Unassembled WGS sequence"/>
</dbReference>
<dbReference type="STRING" id="1079859.SAMN04515674_10879"/>